<evidence type="ECO:0000313" key="4">
    <source>
        <dbReference type="Proteomes" id="UP000198901"/>
    </source>
</evidence>
<dbReference type="OrthoDB" id="978236at2"/>
<accession>A0A1G9VHK8</accession>
<feature type="signal peptide" evidence="1">
    <location>
        <begin position="1"/>
        <end position="30"/>
    </location>
</feature>
<evidence type="ECO:0000259" key="2">
    <source>
        <dbReference type="Pfam" id="PF13568"/>
    </source>
</evidence>
<protein>
    <submittedName>
        <fullName evidence="3">Outer membrane protein beta-barrel domain-containing protein</fullName>
    </submittedName>
</protein>
<sequence length="252" mass="27996">MKKTFKKSCKIRQKIVLSGVLLLVSFLTRAQSGETGLDDRRGMIRYHGSRIQMGFKFSPFISGHSVEGINQYRSFESNGAGGRISLGPVADIFFAEKYAFSTGLWYTVKRVSLRSAASFVADVTPPTAATTSTYNLQYLQIPLTFKMFTNEVADRFRIYVQFGALADIKLAEKPINRPLNALYLYNASKGRTRAFSFGDLDLLLAAGGEYALAGSDALFFGISYQRGLTNVSRAGDLTIKHNCFFLDLGYKF</sequence>
<keyword evidence="1" id="KW-0732">Signal</keyword>
<proteinExistence type="predicted"/>
<gene>
    <name evidence="3" type="ORF">SAMN04488090_4118</name>
</gene>
<dbReference type="STRING" id="563176.SAMN04488090_4118"/>
<dbReference type="InterPro" id="IPR025665">
    <property type="entry name" value="Beta-barrel_OMP_2"/>
</dbReference>
<dbReference type="Pfam" id="PF13568">
    <property type="entry name" value="OMP_b-brl_2"/>
    <property type="match status" value="1"/>
</dbReference>
<name>A0A1G9VHK8_9BACT</name>
<feature type="chain" id="PRO_5011546655" evidence="1">
    <location>
        <begin position="31"/>
        <end position="252"/>
    </location>
</feature>
<evidence type="ECO:0000256" key="1">
    <source>
        <dbReference type="SAM" id="SignalP"/>
    </source>
</evidence>
<organism evidence="3 4">
    <name type="scientific">Siphonobacter aquaeclarae</name>
    <dbReference type="NCBI Taxonomy" id="563176"/>
    <lineage>
        <taxon>Bacteria</taxon>
        <taxon>Pseudomonadati</taxon>
        <taxon>Bacteroidota</taxon>
        <taxon>Cytophagia</taxon>
        <taxon>Cytophagales</taxon>
        <taxon>Cytophagaceae</taxon>
        <taxon>Siphonobacter</taxon>
    </lineage>
</organism>
<evidence type="ECO:0000313" key="3">
    <source>
        <dbReference type="EMBL" id="SDM71758.1"/>
    </source>
</evidence>
<dbReference type="AlphaFoldDB" id="A0A1G9VHK8"/>
<dbReference type="EMBL" id="FNGS01000008">
    <property type="protein sequence ID" value="SDM71758.1"/>
    <property type="molecule type" value="Genomic_DNA"/>
</dbReference>
<reference evidence="3 4" key="1">
    <citation type="submission" date="2016-10" db="EMBL/GenBank/DDBJ databases">
        <authorList>
            <person name="de Groot N.N."/>
        </authorList>
    </citation>
    <scope>NUCLEOTIDE SEQUENCE [LARGE SCALE GENOMIC DNA]</scope>
    <source>
        <strain evidence="3 4">DSM 21668</strain>
    </source>
</reference>
<dbReference type="Proteomes" id="UP000198901">
    <property type="component" value="Unassembled WGS sequence"/>
</dbReference>
<feature type="domain" description="Outer membrane protein beta-barrel" evidence="2">
    <location>
        <begin position="49"/>
        <end position="231"/>
    </location>
</feature>
<dbReference type="RefSeq" id="WP_093207433.1">
    <property type="nucleotide sequence ID" value="NZ_FNGS01000008.1"/>
</dbReference>
<keyword evidence="4" id="KW-1185">Reference proteome</keyword>